<gene>
    <name evidence="2" type="ORF">PoB_006141200</name>
</gene>
<dbReference type="InterPro" id="IPR049043">
    <property type="entry name" value="WHD_RIOX1"/>
</dbReference>
<reference evidence="2 3" key="1">
    <citation type="journal article" date="2021" name="Elife">
        <title>Chloroplast acquisition without the gene transfer in kleptoplastic sea slugs, Plakobranchus ocellatus.</title>
        <authorList>
            <person name="Maeda T."/>
            <person name="Takahashi S."/>
            <person name="Yoshida T."/>
            <person name="Shimamura S."/>
            <person name="Takaki Y."/>
            <person name="Nagai Y."/>
            <person name="Toyoda A."/>
            <person name="Suzuki Y."/>
            <person name="Arimoto A."/>
            <person name="Ishii H."/>
            <person name="Satoh N."/>
            <person name="Nishiyama T."/>
            <person name="Hasebe M."/>
            <person name="Maruyama T."/>
            <person name="Minagawa J."/>
            <person name="Obokata J."/>
            <person name="Shigenobu S."/>
        </authorList>
    </citation>
    <scope>NUCLEOTIDE SEQUENCE [LARGE SCALE GENOMIC DNA]</scope>
</reference>
<keyword evidence="3" id="KW-1185">Reference proteome</keyword>
<dbReference type="Gene3D" id="3.90.930.40">
    <property type="match status" value="1"/>
</dbReference>
<dbReference type="Pfam" id="PF21233">
    <property type="entry name" value="WHD_RIOX1"/>
    <property type="match status" value="1"/>
</dbReference>
<sequence length="152" mass="17181">MSHVQTSHDDEWLEIDSLYECRLLTEEDKVRIYYNVENARVYRSAGPNFIEITAEMAPSVEFLINTYPEYTSIESLPLENVADQINIASLLYEKGLLITGEPLEPTYDEPGDDSDGADDQITRTQCRFILPATSVKGTGVSMFATYKRLTLS</sequence>
<organism evidence="2 3">
    <name type="scientific">Plakobranchus ocellatus</name>
    <dbReference type="NCBI Taxonomy" id="259542"/>
    <lineage>
        <taxon>Eukaryota</taxon>
        <taxon>Metazoa</taxon>
        <taxon>Spiralia</taxon>
        <taxon>Lophotrochozoa</taxon>
        <taxon>Mollusca</taxon>
        <taxon>Gastropoda</taxon>
        <taxon>Heterobranchia</taxon>
        <taxon>Euthyneura</taxon>
        <taxon>Panpulmonata</taxon>
        <taxon>Sacoglossa</taxon>
        <taxon>Placobranchoidea</taxon>
        <taxon>Plakobranchidae</taxon>
        <taxon>Plakobranchus</taxon>
    </lineage>
</organism>
<dbReference type="Proteomes" id="UP000735302">
    <property type="component" value="Unassembled WGS sequence"/>
</dbReference>
<dbReference type="EMBL" id="BLXT01006948">
    <property type="protein sequence ID" value="GFO34907.1"/>
    <property type="molecule type" value="Genomic_DNA"/>
</dbReference>
<evidence type="ECO:0000313" key="2">
    <source>
        <dbReference type="EMBL" id="GFO34907.1"/>
    </source>
</evidence>
<accession>A0AAV4CSP8</accession>
<feature type="domain" description="RIOX1/NO66-like C-terminal winged helix" evidence="1">
    <location>
        <begin position="21"/>
        <end position="103"/>
    </location>
</feature>
<comment type="caution">
    <text evidence="2">The sequence shown here is derived from an EMBL/GenBank/DDBJ whole genome shotgun (WGS) entry which is preliminary data.</text>
</comment>
<dbReference type="AlphaFoldDB" id="A0AAV4CSP8"/>
<name>A0AAV4CSP8_9GAST</name>
<proteinExistence type="predicted"/>
<protein>
    <submittedName>
        <fullName evidence="2">Bifunctional lysine-specific demethylase and histidyl-hydroxylase no66-like</fullName>
    </submittedName>
</protein>
<evidence type="ECO:0000259" key="1">
    <source>
        <dbReference type="Pfam" id="PF21233"/>
    </source>
</evidence>
<evidence type="ECO:0000313" key="3">
    <source>
        <dbReference type="Proteomes" id="UP000735302"/>
    </source>
</evidence>